<dbReference type="InterPro" id="IPR045070">
    <property type="entry name" value="MATE_MepA-like"/>
</dbReference>
<dbReference type="InterPro" id="IPR048279">
    <property type="entry name" value="MdtK-like"/>
</dbReference>
<evidence type="ECO:0000256" key="6">
    <source>
        <dbReference type="ARBA" id="ARBA00022692"/>
    </source>
</evidence>
<reference evidence="11" key="1">
    <citation type="submission" date="2021-03" db="EMBL/GenBank/DDBJ databases">
        <title>Whole genome shotgun sequence of Actinoplanes consettensis NBRC 14913.</title>
        <authorList>
            <person name="Komaki H."/>
            <person name="Tamura T."/>
        </authorList>
    </citation>
    <scope>NUCLEOTIDE SEQUENCE</scope>
    <source>
        <strain evidence="11">NBRC 14913</strain>
    </source>
</reference>
<comment type="similarity">
    <text evidence="2">Belongs to the multi antimicrobial extrusion (MATE) (TC 2.A.66.1) family. MepA subfamily.</text>
</comment>
<comment type="subcellular location">
    <subcellularLocation>
        <location evidence="1">Cell membrane</location>
        <topology evidence="1">Multi-pass membrane protein</topology>
    </subcellularLocation>
</comment>
<keyword evidence="6 10" id="KW-0812">Transmembrane</keyword>
<dbReference type="Proteomes" id="UP000680865">
    <property type="component" value="Unassembled WGS sequence"/>
</dbReference>
<evidence type="ECO:0000256" key="3">
    <source>
        <dbReference type="ARBA" id="ARBA00022106"/>
    </source>
</evidence>
<evidence type="ECO:0000256" key="7">
    <source>
        <dbReference type="ARBA" id="ARBA00022989"/>
    </source>
</evidence>
<keyword evidence="9" id="KW-0046">Antibiotic resistance</keyword>
<feature type="transmembrane region" description="Helical" evidence="10">
    <location>
        <begin position="131"/>
        <end position="149"/>
    </location>
</feature>
<dbReference type="InterPro" id="IPR051327">
    <property type="entry name" value="MATE_MepA_subfamily"/>
</dbReference>
<evidence type="ECO:0000256" key="10">
    <source>
        <dbReference type="SAM" id="Phobius"/>
    </source>
</evidence>
<keyword evidence="5" id="KW-1003">Cell membrane</keyword>
<evidence type="ECO:0000256" key="9">
    <source>
        <dbReference type="ARBA" id="ARBA00023251"/>
    </source>
</evidence>
<evidence type="ECO:0000313" key="12">
    <source>
        <dbReference type="Proteomes" id="UP000680865"/>
    </source>
</evidence>
<dbReference type="AlphaFoldDB" id="A0A919VQX1"/>
<dbReference type="PANTHER" id="PTHR43823">
    <property type="entry name" value="SPORULATION PROTEIN YKVU"/>
    <property type="match status" value="1"/>
</dbReference>
<sequence>MLGSRPIGRLLWHTCSQTTLSVGVYGIYALTNAWFVARGVGTDAMAAVNLAAPVLLILGAVSTTVGAGGASLVSRRLGAGDPAGAARATGNAFAVFWLTAALITGAGLLAVEPLLTALGTDPATRGLTRDYMIVLLCGALVSTGFSSLVRAEGRLRFSTLLWVVPVLVQITLDPLLIFGLGWGVRGAALGTVGGQAVSAAMSIWFFFLQRDRPYRITRADLRPHGPTLRALVGVGAPSFLAGFGATLVALLVNNTLSHAGGATALAAYAVCARIQTFVMMPQLGISQGLQPIVGYNAGRGLHHRVARARTLALGATVGYGAVAAGVVIVGADPLVALFLPGGDAATTTQQALRIIAAGFVAAGVTPLISAYSQAIGRPAISYAISVGTLVLVKAPLVISLAHLGATGVWIALALGETLSALAAVVLLRRLRRVRERPL</sequence>
<dbReference type="RefSeq" id="WP_212998111.1">
    <property type="nucleotide sequence ID" value="NZ_BAAATW010000007.1"/>
</dbReference>
<evidence type="ECO:0000313" key="11">
    <source>
        <dbReference type="EMBL" id="GIM73031.1"/>
    </source>
</evidence>
<feature type="transmembrane region" description="Helical" evidence="10">
    <location>
        <begin position="50"/>
        <end position="73"/>
    </location>
</feature>
<dbReference type="PIRSF" id="PIRSF006603">
    <property type="entry name" value="DinF"/>
    <property type="match status" value="1"/>
</dbReference>
<dbReference type="GO" id="GO:0042910">
    <property type="term" value="F:xenobiotic transmembrane transporter activity"/>
    <property type="evidence" value="ECO:0007669"/>
    <property type="project" value="InterPro"/>
</dbReference>
<comment type="caution">
    <text evidence="11">The sequence shown here is derived from an EMBL/GenBank/DDBJ whole genome shotgun (WGS) entry which is preliminary data.</text>
</comment>
<dbReference type="CDD" id="cd13143">
    <property type="entry name" value="MATE_MepA_like"/>
    <property type="match status" value="1"/>
</dbReference>
<keyword evidence="8 10" id="KW-0472">Membrane</keyword>
<accession>A0A919VQX1</accession>
<gene>
    <name evidence="11" type="ORF">Aco04nite_33280</name>
</gene>
<evidence type="ECO:0000256" key="2">
    <source>
        <dbReference type="ARBA" id="ARBA00008417"/>
    </source>
</evidence>
<keyword evidence="4" id="KW-0813">Transport</keyword>
<evidence type="ECO:0000256" key="4">
    <source>
        <dbReference type="ARBA" id="ARBA00022448"/>
    </source>
</evidence>
<feature type="transmembrane region" description="Helical" evidence="10">
    <location>
        <begin position="93"/>
        <end position="111"/>
    </location>
</feature>
<dbReference type="PANTHER" id="PTHR43823:SF3">
    <property type="entry name" value="MULTIDRUG EXPORT PROTEIN MEPA"/>
    <property type="match status" value="1"/>
</dbReference>
<feature type="transmembrane region" description="Helical" evidence="10">
    <location>
        <begin position="407"/>
        <end position="427"/>
    </location>
</feature>
<evidence type="ECO:0000256" key="1">
    <source>
        <dbReference type="ARBA" id="ARBA00004651"/>
    </source>
</evidence>
<protein>
    <recommendedName>
        <fullName evidence="3">Multidrug export protein MepA</fullName>
    </recommendedName>
</protein>
<proteinExistence type="inferred from homology"/>
<feature type="transmembrane region" description="Helical" evidence="10">
    <location>
        <begin position="228"/>
        <end position="252"/>
    </location>
</feature>
<dbReference type="GO" id="GO:0005886">
    <property type="term" value="C:plasma membrane"/>
    <property type="evidence" value="ECO:0007669"/>
    <property type="project" value="UniProtKB-SubCell"/>
</dbReference>
<feature type="transmembrane region" description="Helical" evidence="10">
    <location>
        <begin position="379"/>
        <end position="401"/>
    </location>
</feature>
<dbReference type="Pfam" id="PF01554">
    <property type="entry name" value="MatE"/>
    <property type="match status" value="2"/>
</dbReference>
<keyword evidence="7 10" id="KW-1133">Transmembrane helix</keyword>
<name>A0A919VQX1_9ACTN</name>
<dbReference type="InterPro" id="IPR002528">
    <property type="entry name" value="MATE_fam"/>
</dbReference>
<feature type="transmembrane region" description="Helical" evidence="10">
    <location>
        <begin position="311"/>
        <end position="331"/>
    </location>
</feature>
<feature type="transmembrane region" description="Helical" evidence="10">
    <location>
        <begin position="161"/>
        <end position="182"/>
    </location>
</feature>
<dbReference type="EMBL" id="BOQP01000016">
    <property type="protein sequence ID" value="GIM73031.1"/>
    <property type="molecule type" value="Genomic_DNA"/>
</dbReference>
<feature type="transmembrane region" description="Helical" evidence="10">
    <location>
        <begin position="258"/>
        <end position="280"/>
    </location>
</feature>
<keyword evidence="12" id="KW-1185">Reference proteome</keyword>
<feature type="transmembrane region" description="Helical" evidence="10">
    <location>
        <begin position="351"/>
        <end position="372"/>
    </location>
</feature>
<feature type="transmembrane region" description="Helical" evidence="10">
    <location>
        <begin position="188"/>
        <end position="207"/>
    </location>
</feature>
<organism evidence="11 12">
    <name type="scientific">Winogradskya consettensis</name>
    <dbReference type="NCBI Taxonomy" id="113560"/>
    <lineage>
        <taxon>Bacteria</taxon>
        <taxon>Bacillati</taxon>
        <taxon>Actinomycetota</taxon>
        <taxon>Actinomycetes</taxon>
        <taxon>Micromonosporales</taxon>
        <taxon>Micromonosporaceae</taxon>
        <taxon>Winogradskya</taxon>
    </lineage>
</organism>
<dbReference type="GO" id="GO:0046677">
    <property type="term" value="P:response to antibiotic"/>
    <property type="evidence" value="ECO:0007669"/>
    <property type="project" value="UniProtKB-KW"/>
</dbReference>
<dbReference type="GO" id="GO:0015297">
    <property type="term" value="F:antiporter activity"/>
    <property type="evidence" value="ECO:0007669"/>
    <property type="project" value="InterPro"/>
</dbReference>
<evidence type="ECO:0000256" key="5">
    <source>
        <dbReference type="ARBA" id="ARBA00022475"/>
    </source>
</evidence>
<evidence type="ECO:0000256" key="8">
    <source>
        <dbReference type="ARBA" id="ARBA00023136"/>
    </source>
</evidence>